<evidence type="ECO:0000256" key="1">
    <source>
        <dbReference type="ARBA" id="ARBA00000968"/>
    </source>
</evidence>
<keyword evidence="13" id="KW-1185">Reference proteome</keyword>
<organism evidence="12 13">
    <name type="scientific">Marinicauda salina</name>
    <dbReference type="NCBI Taxonomy" id="2135793"/>
    <lineage>
        <taxon>Bacteria</taxon>
        <taxon>Pseudomonadati</taxon>
        <taxon>Pseudomonadota</taxon>
        <taxon>Alphaproteobacteria</taxon>
        <taxon>Maricaulales</taxon>
        <taxon>Maricaulaceae</taxon>
        <taxon>Marinicauda</taxon>
    </lineage>
</organism>
<dbReference type="PANTHER" id="PTHR21098:SF12">
    <property type="entry name" value="RIBOFLAVIN SYNTHASE"/>
    <property type="match status" value="1"/>
</dbReference>
<evidence type="ECO:0000256" key="10">
    <source>
        <dbReference type="PROSITE-ProRule" id="PRU00524"/>
    </source>
</evidence>
<protein>
    <recommendedName>
        <fullName evidence="5 9">Riboflavin synthase</fullName>
        <ecNumber evidence="4 9">2.5.1.9</ecNumber>
    </recommendedName>
</protein>
<dbReference type="GO" id="GO:0004746">
    <property type="term" value="F:riboflavin synthase activity"/>
    <property type="evidence" value="ECO:0007669"/>
    <property type="project" value="UniProtKB-UniRule"/>
</dbReference>
<evidence type="ECO:0000259" key="11">
    <source>
        <dbReference type="PROSITE" id="PS51177"/>
    </source>
</evidence>
<dbReference type="GO" id="GO:0009231">
    <property type="term" value="P:riboflavin biosynthetic process"/>
    <property type="evidence" value="ECO:0007669"/>
    <property type="project" value="UniProtKB-KW"/>
</dbReference>
<dbReference type="InterPro" id="IPR017938">
    <property type="entry name" value="Riboflavin_synthase-like_b-brl"/>
</dbReference>
<dbReference type="CDD" id="cd00402">
    <property type="entry name" value="Riboflavin_synthase_like"/>
    <property type="match status" value="1"/>
</dbReference>
<dbReference type="Pfam" id="PF00677">
    <property type="entry name" value="Lum_binding"/>
    <property type="match status" value="2"/>
</dbReference>
<keyword evidence="7" id="KW-0808">Transferase</keyword>
<feature type="domain" description="Lumazine-binding" evidence="11">
    <location>
        <begin position="1"/>
        <end position="99"/>
    </location>
</feature>
<comment type="caution">
    <text evidence="12">The sequence shown here is derived from an EMBL/GenBank/DDBJ whole genome shotgun (WGS) entry which is preliminary data.</text>
</comment>
<dbReference type="PIRSF" id="PIRSF000498">
    <property type="entry name" value="Riboflavin_syn_A"/>
    <property type="match status" value="1"/>
</dbReference>
<feature type="repeat" description="Lumazine-binding" evidence="10">
    <location>
        <begin position="100"/>
        <end position="196"/>
    </location>
</feature>
<comment type="pathway">
    <text evidence="3">Cofactor biosynthesis; riboflavin biosynthesis; riboflavin from 2-hydroxy-3-oxobutyl phosphate and 5-amino-6-(D-ribitylamino)uracil: step 2/2.</text>
</comment>
<evidence type="ECO:0000256" key="5">
    <source>
        <dbReference type="ARBA" id="ARBA00013950"/>
    </source>
</evidence>
<evidence type="ECO:0000256" key="2">
    <source>
        <dbReference type="ARBA" id="ARBA00002803"/>
    </source>
</evidence>
<evidence type="ECO:0000256" key="6">
    <source>
        <dbReference type="ARBA" id="ARBA00022619"/>
    </source>
</evidence>
<accession>A0A2U2BVG6</accession>
<dbReference type="EMBL" id="QEXV01000002">
    <property type="protein sequence ID" value="PWE17987.1"/>
    <property type="molecule type" value="Genomic_DNA"/>
</dbReference>
<reference evidence="13" key="1">
    <citation type="submission" date="2018-05" db="EMBL/GenBank/DDBJ databases">
        <authorList>
            <person name="Liu B.-T."/>
        </authorList>
    </citation>
    <scope>NUCLEOTIDE SEQUENCE [LARGE SCALE GENOMIC DNA]</scope>
    <source>
        <strain evidence="13">WD6-1</strain>
    </source>
</reference>
<dbReference type="PANTHER" id="PTHR21098">
    <property type="entry name" value="RIBOFLAVIN SYNTHASE ALPHA CHAIN"/>
    <property type="match status" value="1"/>
</dbReference>
<dbReference type="FunFam" id="2.40.30.20:FF:000004">
    <property type="entry name" value="Riboflavin synthase, alpha subunit"/>
    <property type="match status" value="1"/>
</dbReference>
<comment type="function">
    <text evidence="2">Catalyzes the dismutation of two molecules of 6,7-dimethyl-8-ribityllumazine, resulting in the formation of riboflavin and 5-amino-6-(D-ribitylamino)uracil.</text>
</comment>
<evidence type="ECO:0000256" key="7">
    <source>
        <dbReference type="ARBA" id="ARBA00022679"/>
    </source>
</evidence>
<keyword evidence="6" id="KW-0686">Riboflavin biosynthesis</keyword>
<dbReference type="OrthoDB" id="9788537at2"/>
<dbReference type="NCBIfam" id="NF009566">
    <property type="entry name" value="PRK13020.1"/>
    <property type="match status" value="1"/>
</dbReference>
<dbReference type="NCBIfam" id="TIGR00187">
    <property type="entry name" value="ribE"/>
    <property type="match status" value="1"/>
</dbReference>
<feature type="domain" description="Lumazine-binding" evidence="11">
    <location>
        <begin position="100"/>
        <end position="196"/>
    </location>
</feature>
<dbReference type="EC" id="2.5.1.9" evidence="4 9"/>
<evidence type="ECO:0000256" key="8">
    <source>
        <dbReference type="ARBA" id="ARBA00022737"/>
    </source>
</evidence>
<dbReference type="SUPFAM" id="SSF63380">
    <property type="entry name" value="Riboflavin synthase domain-like"/>
    <property type="match status" value="2"/>
</dbReference>
<dbReference type="RefSeq" id="WP_109252341.1">
    <property type="nucleotide sequence ID" value="NZ_QEXV01000002.1"/>
</dbReference>
<evidence type="ECO:0000313" key="12">
    <source>
        <dbReference type="EMBL" id="PWE17987.1"/>
    </source>
</evidence>
<gene>
    <name evidence="12" type="ORF">DDZ18_05280</name>
</gene>
<dbReference type="PROSITE" id="PS51177">
    <property type="entry name" value="LUMAZINE_BIND"/>
    <property type="match status" value="2"/>
</dbReference>
<sequence length="205" mass="21554">MFTGIVTAKGRVERIEDGPVRRFAITSPYDPAGVDLGASIAHDGACLTVVSVEPAGDGARHVVEVSPETLARTTLGEWSEGTEINLERSLRVGDELGGHIVQGHVDGVGEVVERTDADGWLTLKVRAPRALAKFIAEKGSIAVDGVSLTVNAVEADVFSLMIIPHTAEVTTLGRLQSGSKVNLEADVMARYAARLMEAPAQDGAS</sequence>
<dbReference type="InterPro" id="IPR023366">
    <property type="entry name" value="ATP_synth_asu-like_sf"/>
</dbReference>
<comment type="catalytic activity">
    <reaction evidence="1">
        <text>2 6,7-dimethyl-8-(1-D-ribityl)lumazine + H(+) = 5-amino-6-(D-ribitylamino)uracil + riboflavin</text>
        <dbReference type="Rhea" id="RHEA:20772"/>
        <dbReference type="ChEBI" id="CHEBI:15378"/>
        <dbReference type="ChEBI" id="CHEBI:15934"/>
        <dbReference type="ChEBI" id="CHEBI:57986"/>
        <dbReference type="ChEBI" id="CHEBI:58201"/>
        <dbReference type="EC" id="2.5.1.9"/>
    </reaction>
</comment>
<name>A0A2U2BVG6_9PROT</name>
<feature type="repeat" description="Lumazine-binding" evidence="10">
    <location>
        <begin position="1"/>
        <end position="99"/>
    </location>
</feature>
<dbReference type="InterPro" id="IPR001783">
    <property type="entry name" value="Lumazine-bd"/>
</dbReference>
<dbReference type="InterPro" id="IPR026017">
    <property type="entry name" value="Lumazine-bd_dom"/>
</dbReference>
<dbReference type="Gene3D" id="2.40.30.20">
    <property type="match status" value="2"/>
</dbReference>
<dbReference type="AlphaFoldDB" id="A0A2U2BVG6"/>
<dbReference type="Proteomes" id="UP000245168">
    <property type="component" value="Unassembled WGS sequence"/>
</dbReference>
<evidence type="ECO:0000256" key="9">
    <source>
        <dbReference type="NCBIfam" id="TIGR00187"/>
    </source>
</evidence>
<evidence type="ECO:0000256" key="3">
    <source>
        <dbReference type="ARBA" id="ARBA00004887"/>
    </source>
</evidence>
<evidence type="ECO:0000313" key="13">
    <source>
        <dbReference type="Proteomes" id="UP000245168"/>
    </source>
</evidence>
<dbReference type="NCBIfam" id="NF006767">
    <property type="entry name" value="PRK09289.1"/>
    <property type="match status" value="1"/>
</dbReference>
<proteinExistence type="predicted"/>
<evidence type="ECO:0000256" key="4">
    <source>
        <dbReference type="ARBA" id="ARBA00012827"/>
    </source>
</evidence>
<keyword evidence="8" id="KW-0677">Repeat</keyword>